<feature type="region of interest" description="Disordered" evidence="1">
    <location>
        <begin position="22"/>
        <end position="49"/>
    </location>
</feature>
<accession>A0A2I6SC78</accession>
<name>A0A2I6SC78_9VIRU</name>
<protein>
    <submittedName>
        <fullName evidence="2">WSSV394</fullName>
    </submittedName>
</protein>
<proteinExistence type="predicted"/>
<evidence type="ECO:0000256" key="1">
    <source>
        <dbReference type="SAM" id="MobiDB-lite"/>
    </source>
</evidence>
<organism evidence="2">
    <name type="scientific">White spot syndrome virus</name>
    <dbReference type="NCBI Taxonomy" id="342409"/>
    <lineage>
        <taxon>Viruses</taxon>
        <taxon>Viruses incertae sedis</taxon>
        <taxon>Naldaviricetes</taxon>
        <taxon>Nimaviridae</taxon>
        <taxon>Whispovirus</taxon>
    </lineage>
</organism>
<reference evidence="2" key="2">
    <citation type="journal article" date="2018" name="Genome Announc.">
        <title>First Report of a Complete Genome Sequence of White spot syndrome virus from India.</title>
        <authorList>
            <person name="Vinaya Kumar K."/>
            <person name="Shekhar M.S."/>
            <person name="Otta S.K."/>
            <person name="Karthic K."/>
            <person name="Ashok Kumar J."/>
            <person name="Gopikrishna G."/>
            <person name="Vijayan K.K."/>
        </authorList>
    </citation>
    <scope>NUCLEOTIDE SEQUENCE</scope>
    <source>
        <strain evidence="2">IN_AP4RU</strain>
    </source>
</reference>
<reference evidence="2" key="1">
    <citation type="submission" date="2017-12" db="EMBL/GenBank/DDBJ databases">
        <authorList>
            <person name="Katneni V.K."/>
            <person name="Shekhar M.S."/>
            <person name="Otta S.K."/>
            <person name="Karthic K."/>
            <person name="Jangam A.K."/>
            <person name="Gopikrishna G."/>
            <person name="Vijayan K.K."/>
        </authorList>
    </citation>
    <scope>NUCLEOTIDE SEQUENCE [LARGE SCALE GENOMIC DNA]</scope>
    <source>
        <strain evidence="2">IN_AP4RU</strain>
    </source>
</reference>
<sequence length="49" mass="5852">MTLASDWNLPSLELLYRELATKQVEKEEEEKSEREEDKGQKLNENYHLS</sequence>
<dbReference type="Proteomes" id="UP000267352">
    <property type="component" value="Segment"/>
</dbReference>
<feature type="compositionally biased region" description="Basic and acidic residues" evidence="1">
    <location>
        <begin position="22"/>
        <end position="41"/>
    </location>
</feature>
<evidence type="ECO:0000313" key="2">
    <source>
        <dbReference type="EMBL" id="AUO15168.1"/>
    </source>
</evidence>
<dbReference type="EMBL" id="MG702567">
    <property type="protein sequence ID" value="AUO15168.1"/>
    <property type="molecule type" value="Genomic_DNA"/>
</dbReference>